<sequence>MLSIRNITISYPPRHSAQCPSFSDHYSFFEAMSDIIKYFPTQMEQGQETLLKALSDSSITQMNAVAVTVWVGYDILLTTSEEINTMWSRRFVSPPSLMYFITRYFSFSFLVYNAFTTIYSDNTVATCLAWGILEAMSVQIVALLVNGLLAFRVYAFYHGNVKMKWVILGLWVSETIIEVTMVVLAKIETGEPIPPPSYLPMSGCISDAAETPFSTITSWITNTLYSVICFGLLAYRFITVYFEGHLTSVIAEMFIRDGAMLFIMLCGSNIVNIILLYAAPKSPLILMGFSWFIGAGSISASRTILSLRGGRNNSKRSITEYELTQGHTITKSSRRHDVIDSSTNGYGPQDSYHPITLGAEHEMEMTHFIRFRLEDAKAQQV</sequence>
<gene>
    <name evidence="1" type="ORF">BDY19DRAFT_598031</name>
</gene>
<keyword evidence="2" id="KW-1185">Reference proteome</keyword>
<dbReference type="Proteomes" id="UP001055072">
    <property type="component" value="Unassembled WGS sequence"/>
</dbReference>
<proteinExistence type="predicted"/>
<evidence type="ECO:0000313" key="2">
    <source>
        <dbReference type="Proteomes" id="UP001055072"/>
    </source>
</evidence>
<accession>A0ACB8UDI1</accession>
<dbReference type="EMBL" id="MU274904">
    <property type="protein sequence ID" value="KAI0092367.1"/>
    <property type="molecule type" value="Genomic_DNA"/>
</dbReference>
<protein>
    <submittedName>
        <fullName evidence="1">Uncharacterized protein</fullName>
    </submittedName>
</protein>
<comment type="caution">
    <text evidence="1">The sequence shown here is derived from an EMBL/GenBank/DDBJ whole genome shotgun (WGS) entry which is preliminary data.</text>
</comment>
<organism evidence="1 2">
    <name type="scientific">Irpex rosettiformis</name>
    <dbReference type="NCBI Taxonomy" id="378272"/>
    <lineage>
        <taxon>Eukaryota</taxon>
        <taxon>Fungi</taxon>
        <taxon>Dikarya</taxon>
        <taxon>Basidiomycota</taxon>
        <taxon>Agaricomycotina</taxon>
        <taxon>Agaricomycetes</taxon>
        <taxon>Polyporales</taxon>
        <taxon>Irpicaceae</taxon>
        <taxon>Irpex</taxon>
    </lineage>
</organism>
<name>A0ACB8UDI1_9APHY</name>
<evidence type="ECO:0000313" key="1">
    <source>
        <dbReference type="EMBL" id="KAI0092367.1"/>
    </source>
</evidence>
<reference evidence="1" key="1">
    <citation type="journal article" date="2021" name="Environ. Microbiol.">
        <title>Gene family expansions and transcriptome signatures uncover fungal adaptations to wood decay.</title>
        <authorList>
            <person name="Hage H."/>
            <person name="Miyauchi S."/>
            <person name="Viragh M."/>
            <person name="Drula E."/>
            <person name="Min B."/>
            <person name="Chaduli D."/>
            <person name="Navarro D."/>
            <person name="Favel A."/>
            <person name="Norest M."/>
            <person name="Lesage-Meessen L."/>
            <person name="Balint B."/>
            <person name="Merenyi Z."/>
            <person name="de Eugenio L."/>
            <person name="Morin E."/>
            <person name="Martinez A.T."/>
            <person name="Baldrian P."/>
            <person name="Stursova M."/>
            <person name="Martinez M.J."/>
            <person name="Novotny C."/>
            <person name="Magnuson J.K."/>
            <person name="Spatafora J.W."/>
            <person name="Maurice S."/>
            <person name="Pangilinan J."/>
            <person name="Andreopoulos W."/>
            <person name="LaButti K."/>
            <person name="Hundley H."/>
            <person name="Na H."/>
            <person name="Kuo A."/>
            <person name="Barry K."/>
            <person name="Lipzen A."/>
            <person name="Henrissat B."/>
            <person name="Riley R."/>
            <person name="Ahrendt S."/>
            <person name="Nagy L.G."/>
            <person name="Grigoriev I.V."/>
            <person name="Martin F."/>
            <person name="Rosso M.N."/>
        </authorList>
    </citation>
    <scope>NUCLEOTIDE SEQUENCE</scope>
    <source>
        <strain evidence="1">CBS 384.51</strain>
    </source>
</reference>